<evidence type="ECO:0000313" key="1">
    <source>
        <dbReference type="EMBL" id="CBY39804.1"/>
    </source>
</evidence>
<accession>E4YWG9</accession>
<gene>
    <name evidence="1" type="ORF">GSOID_T00020398001</name>
</gene>
<name>E4YWG9_OIKDI</name>
<dbReference type="EMBL" id="FN655659">
    <property type="protein sequence ID" value="CBY39804.1"/>
    <property type="molecule type" value="Genomic_DNA"/>
</dbReference>
<proteinExistence type="predicted"/>
<sequence>MRLSEVYDTFEYVPGVSISDLEKLSSLFDGEDSAAIIQQLADWMLDSNVPNEAAVLPPFDPIEAARGSYQAAGIMIPSLKEGEELAILRELMNRENPMTGQKERRLDCGFLIDGTSSATAASWQNKMLSEYFMIYILQPLRSILVDSPSSKLCLEIGYRCSLMCHAAFVLFFPDMHLSASTVLEQSLARLVDPTSEQAALVHFFTRLIEATISMLRVVRLMSTQDKFPRDLLFSSHVFVDMNKKFAELFPHSDPGAAALRRVMEDPVVFSALDVAPIRSHTHFIAMWCMQQVADFRQLDYNGFLASQPESALKLLFGLKLITPRAQPRGLTMTADHVTFYSMLDYRYRLYLHFKDPTTAEKPQPFVTRAAKDDMSDAKVDGLKLLRVPKTLLAVKKTADAARGAYRAQLKKAREEAAASAAASSASPVGRNAMGGPVVAYLVTKGRFGLRCATLQPSPEILQLSEVIDAINETDVAAVHTVGPRKRHRSSASSVSDCLHARKALNWGGCPVRSRIMSDKSTRSKLPSVAESVMVDYDEPDSLVQADDVFETGSEYQPSVAPPVNRSRPMQLRSNNVAAASEPGESEVPAVVGNPDVPIIAGPSAPSDGSSSGSSFFVGRPAPPVVVDPPPLDAAAYNASNLRTHQARHYGNQHADLSSGRRHACSGGLEMMNDSVSVIGYSGFSTRPQKVSYTPVGSRLWVQRHTRPCELTLKTTMVPQGVVLSMRDIVDKCPKVQTPREGPQPDMAVLQAQLAAFHRQQYSALPVVLQDLFEGLVRNDLDAVVEFYAGHLVRAIEAGRLRPNLLLYAGLYPTGAIQLMNADVDELDMPSSLVLEPGQSFDDARAALVSKVGYLFRADPSFRGNIEAANLIQLRHVPFAACKADLRHLRCNLETLACEDTMCLLSGPCQRRGSVIVGGYMPPLLILYAVVRRLQNAYNRGYLRVAYECRHSPGYTFVLTEDLAFTGQSSLDLNVLCHAASSEISGPGIGINPVLMLYSHPTLPLPGTCLRIVYPAEFKLPTSPYYADYCDSVRIVIYLLEQYECKVEYLDSAGDIVVDLKNGDVNRVTQFACYLYQILSQSDYLEGFADVLTRPEQFPERLAIPLELNPAGEAVSVSGFMDPALVTRLAAVLGERLQDPLNMEYGRDSLRMARAVELRRLLGDENPFLATSLPATAGVQLRRIVSSLHEENSPFAGYTELLFPPGLMKLSDRACAVPHCQLMDCAEDDGFYLRLLDDINAFRRDERVPASMAQNCTGAVPLARTIKDSELRRIETSLFSPVIEGLEPEEGFVTPPTQILAYLMAQGWSCVDVVHHLSKRWTRTYGIYRSTATKARAHFRIQQWLPSAYWHPSEHYLVSLKCELPTTLDYKYLSFRPQDRPDPGYPLHLDNNRRRNNRRN</sequence>
<dbReference type="Proteomes" id="UP000011014">
    <property type="component" value="Unassembled WGS sequence"/>
</dbReference>
<organism evidence="1">
    <name type="scientific">Oikopleura dioica</name>
    <name type="common">Tunicate</name>
    <dbReference type="NCBI Taxonomy" id="34765"/>
    <lineage>
        <taxon>Eukaryota</taxon>
        <taxon>Metazoa</taxon>
        <taxon>Chordata</taxon>
        <taxon>Tunicata</taxon>
        <taxon>Appendicularia</taxon>
        <taxon>Copelata</taxon>
        <taxon>Oikopleuridae</taxon>
        <taxon>Oikopleura</taxon>
    </lineage>
</organism>
<protein>
    <submittedName>
        <fullName evidence="1">Uncharacterized protein</fullName>
    </submittedName>
</protein>
<reference evidence="1" key="1">
    <citation type="journal article" date="2010" name="Science">
        <title>Plasticity of animal genome architecture unmasked by rapid evolution of a pelagic tunicate.</title>
        <authorList>
            <person name="Denoeud F."/>
            <person name="Henriet S."/>
            <person name="Mungpakdee S."/>
            <person name="Aury J.M."/>
            <person name="Da Silva C."/>
            <person name="Brinkmann H."/>
            <person name="Mikhaleva J."/>
            <person name="Olsen L.C."/>
            <person name="Jubin C."/>
            <person name="Canestro C."/>
            <person name="Bouquet J.M."/>
            <person name="Danks G."/>
            <person name="Poulain J."/>
            <person name="Campsteijn C."/>
            <person name="Adamski M."/>
            <person name="Cross I."/>
            <person name="Yadetie F."/>
            <person name="Muffato M."/>
            <person name="Louis A."/>
            <person name="Butcher S."/>
            <person name="Tsagkogeorga G."/>
            <person name="Konrad A."/>
            <person name="Singh S."/>
            <person name="Jensen M.F."/>
            <person name="Cong E.H."/>
            <person name="Eikeseth-Otteraa H."/>
            <person name="Noel B."/>
            <person name="Anthouard V."/>
            <person name="Porcel B.M."/>
            <person name="Kachouri-Lafond R."/>
            <person name="Nishino A."/>
            <person name="Ugolini M."/>
            <person name="Chourrout P."/>
            <person name="Nishida H."/>
            <person name="Aasland R."/>
            <person name="Huzurbazar S."/>
            <person name="Westhof E."/>
            <person name="Delsuc F."/>
            <person name="Lehrach H."/>
            <person name="Reinhardt R."/>
            <person name="Weissenbach J."/>
            <person name="Roy S.W."/>
            <person name="Artiguenave F."/>
            <person name="Postlethwait J.H."/>
            <person name="Manak J.R."/>
            <person name="Thompson E.M."/>
            <person name="Jaillon O."/>
            <person name="Du Pasquier L."/>
            <person name="Boudinot P."/>
            <person name="Liberles D.A."/>
            <person name="Volff J.N."/>
            <person name="Philippe H."/>
            <person name="Lenhard B."/>
            <person name="Roest Crollius H."/>
            <person name="Wincker P."/>
            <person name="Chourrout D."/>
        </authorList>
    </citation>
    <scope>NUCLEOTIDE SEQUENCE [LARGE SCALE GENOMIC DNA]</scope>
</reference>